<gene>
    <name evidence="2" type="ORF">NTU39_10500</name>
</gene>
<keyword evidence="3" id="KW-1185">Reference proteome</keyword>
<feature type="transmembrane region" description="Helical" evidence="1">
    <location>
        <begin position="75"/>
        <end position="97"/>
    </location>
</feature>
<dbReference type="EMBL" id="CP102780">
    <property type="protein sequence ID" value="UVA81400.1"/>
    <property type="molecule type" value="Genomic_DNA"/>
</dbReference>
<dbReference type="RefSeq" id="WP_257959787.1">
    <property type="nucleotide sequence ID" value="NZ_CP102780.1"/>
</dbReference>
<keyword evidence="1" id="KW-0812">Transmembrane</keyword>
<evidence type="ECO:0000313" key="3">
    <source>
        <dbReference type="Proteomes" id="UP001058980"/>
    </source>
</evidence>
<evidence type="ECO:0000256" key="1">
    <source>
        <dbReference type="SAM" id="Phobius"/>
    </source>
</evidence>
<feature type="transmembrane region" description="Helical" evidence="1">
    <location>
        <begin position="117"/>
        <end position="144"/>
    </location>
</feature>
<evidence type="ECO:0000313" key="2">
    <source>
        <dbReference type="EMBL" id="UVA81400.1"/>
    </source>
</evidence>
<accession>A0ABY5QND9</accession>
<proteinExistence type="predicted"/>
<feature type="transmembrane region" description="Helical" evidence="1">
    <location>
        <begin position="34"/>
        <end position="54"/>
    </location>
</feature>
<sequence>MNHDWIKRAVEKSLHLFPRLLNVPEGSRDPQVVVFYHAAMLVVDVVLLIPVVLLSLKYRVTEHREGRGDISAWKVLKLSACALLMVVMAIGIFRMGYGDGRGVALWYSRYSLAFAAVIYHLGLLFSLNGAAVVIFEMMVLFGIVNVV</sequence>
<keyword evidence="1" id="KW-0472">Membrane</keyword>
<dbReference type="Proteomes" id="UP001058980">
    <property type="component" value="Chromosome"/>
</dbReference>
<reference evidence="2" key="1">
    <citation type="submission" date="2022-08" db="EMBL/GenBank/DDBJ databases">
        <title>Multi-unit outbreak of Pandoraea commovens among non-cystic fibrosis intensive care patients from 2019 to 2021 in Berlin, Germany.</title>
        <authorList>
            <person name="Menzel P."/>
        </authorList>
    </citation>
    <scope>NUCLEOTIDE SEQUENCE</scope>
    <source>
        <strain evidence="2">LB-19-202-79</strain>
    </source>
</reference>
<keyword evidence="1" id="KW-1133">Transmembrane helix</keyword>
<organism evidence="2 3">
    <name type="scientific">Pandoraea commovens</name>
    <dbReference type="NCBI Taxonomy" id="2508289"/>
    <lineage>
        <taxon>Bacteria</taxon>
        <taxon>Pseudomonadati</taxon>
        <taxon>Pseudomonadota</taxon>
        <taxon>Betaproteobacteria</taxon>
        <taxon>Burkholderiales</taxon>
        <taxon>Burkholderiaceae</taxon>
        <taxon>Pandoraea</taxon>
    </lineage>
</organism>
<name>A0ABY5QND9_9BURK</name>
<protein>
    <submittedName>
        <fullName evidence="2">Uncharacterized protein</fullName>
    </submittedName>
</protein>